<dbReference type="InterPro" id="IPR004520">
    <property type="entry name" value="GTPase_MnmE"/>
</dbReference>
<dbReference type="InterPro" id="IPR027266">
    <property type="entry name" value="TrmE/GcvT-like"/>
</dbReference>
<sequence>MNDELICAFATAPGTAALAVLRISGQGAAQLADKIFRFGPIGSSNSTRKVVSLNGYQAAYGHVIDPLTQETVDEVVLLRYKEPHSYTGEEMVEISCHGNSISRTRLLEACQHAGCRLATKGEFSKRAFLNGKFTLTEAEGLADLLQAEEKQAQKLALQQLSGALGRQYSKINSDLLDFEAKCQMAIEFPEYPEYDISSAEYTQRMKELHRQLKALLAGYNQGKIIKEGLKIAILGAPNAGKSSLLNAILDEDKAIVTDIAGTTRDVLEAETSYKGILYQFKDTAGIRNSSDKVEKEGIKRSFKSAFEADVVLWLVGEPAATALPADSSSASAPEWETYVQGNLPAPKLLQELQAKGIKLFFVVTKQDLSACKSLFREIKQQYAVNYPVLPCSVYNRTEITQILTSLYDYYLSLGDQSLQQNVKVSSLRQYQGLCEIEAILQKLDETAAASLPPLDILDQMLQACLEKLALITGQKPDEAVIETIFSRFCVGK</sequence>
<feature type="binding site" evidence="6">
    <location>
        <position position="238"/>
    </location>
    <ligand>
        <name>K(+)</name>
        <dbReference type="ChEBI" id="CHEBI:29103"/>
    </ligand>
</feature>
<comment type="subunit">
    <text evidence="6">Homodimer. Heterotetramer of two MnmE and two MnmG subunits.</text>
</comment>
<keyword evidence="4 6" id="KW-0630">Potassium</keyword>
<keyword evidence="5 6" id="KW-0342">GTP-binding</keyword>
<feature type="binding site" evidence="6">
    <location>
        <position position="263"/>
    </location>
    <ligand>
        <name>Mg(2+)</name>
        <dbReference type="ChEBI" id="CHEBI:18420"/>
    </ligand>
</feature>
<evidence type="ECO:0000256" key="5">
    <source>
        <dbReference type="ARBA" id="ARBA00023134"/>
    </source>
</evidence>
<keyword evidence="6" id="KW-0963">Cytoplasm</keyword>
<protein>
    <recommendedName>
        <fullName evidence="6">tRNA modification GTPase MnmE</fullName>
        <ecNumber evidence="6">3.6.-.-</ecNumber>
    </recommendedName>
</protein>
<evidence type="ECO:0000256" key="2">
    <source>
        <dbReference type="ARBA" id="ARBA00022694"/>
    </source>
</evidence>
<feature type="binding site" evidence="6">
    <location>
        <position position="257"/>
    </location>
    <ligand>
        <name>K(+)</name>
        <dbReference type="ChEBI" id="CHEBI:29103"/>
    </ligand>
</feature>
<comment type="function">
    <text evidence="6">Exhibits a very high intrinsic GTPase hydrolysis rate. Involved in the addition of a carboxymethylaminomethyl (cmnm) group at the wobble position (U34) of certain tRNAs, forming tRNA-cmnm(5)s(2)U34.</text>
</comment>
<evidence type="ECO:0000313" key="11">
    <source>
        <dbReference type="EMBL" id="WEG35556.1"/>
    </source>
</evidence>
<evidence type="ECO:0000259" key="8">
    <source>
        <dbReference type="Pfam" id="PF01926"/>
    </source>
</evidence>
<keyword evidence="3 6" id="KW-0547">Nucleotide-binding</keyword>
<dbReference type="InterPro" id="IPR005225">
    <property type="entry name" value="Small_GTP-bd"/>
</dbReference>
<feature type="binding site" evidence="6">
    <location>
        <begin position="257"/>
        <end position="263"/>
    </location>
    <ligand>
        <name>GTP</name>
        <dbReference type="ChEBI" id="CHEBI:37565"/>
    </ligand>
</feature>
<comment type="caution">
    <text evidence="6">Lacks conserved residue(s) required for the propagation of feature annotation.</text>
</comment>
<keyword evidence="12" id="KW-1185">Reference proteome</keyword>
<evidence type="ECO:0000259" key="9">
    <source>
        <dbReference type="Pfam" id="PF10396"/>
    </source>
</evidence>
<feature type="domain" description="GTP-binding protein TrmE N-terminal" evidence="9">
    <location>
        <begin position="6"/>
        <end position="132"/>
    </location>
</feature>
<reference evidence="11 12" key="1">
    <citation type="submission" date="2023-02" db="EMBL/GenBank/DDBJ databases">
        <title>Novel Oscillospiraceae bacterial genomes.</title>
        <authorList>
            <person name="Srinivasan S."/>
            <person name="Austin M.N."/>
            <person name="Fiedler T.L."/>
            <person name="Strenk S.M."/>
            <person name="Agnew K.J."/>
            <person name="Nagana Gowda G.A."/>
            <person name="Raftery D."/>
            <person name="Beamer M.A."/>
            <person name="Achilles S.L."/>
            <person name="Wiesenfeld H.C."/>
            <person name="Fredricks D.N."/>
            <person name="Hillier S.L."/>
        </authorList>
    </citation>
    <scope>NUCLEOTIDE SEQUENCE [LARGE SCALE GENOMIC DNA]</scope>
    <source>
        <strain evidence="11 12">CHIC02 1186E3-8</strain>
    </source>
</reference>
<evidence type="ECO:0000313" key="12">
    <source>
        <dbReference type="Proteomes" id="UP001220478"/>
    </source>
</evidence>
<keyword evidence="6" id="KW-0378">Hydrolase</keyword>
<dbReference type="CDD" id="cd14858">
    <property type="entry name" value="TrmE_N"/>
    <property type="match status" value="1"/>
</dbReference>
<feature type="domain" description="G" evidence="8">
    <location>
        <begin position="230"/>
        <end position="316"/>
    </location>
</feature>
<accession>A0ABY8C4M1</accession>
<dbReference type="InterPro" id="IPR006073">
    <property type="entry name" value="GTP-bd"/>
</dbReference>
<dbReference type="Gene3D" id="3.30.1360.120">
    <property type="entry name" value="Probable tRNA modification gtpase trme, domain 1"/>
    <property type="match status" value="1"/>
</dbReference>
<dbReference type="InterPro" id="IPR025867">
    <property type="entry name" value="MnmE_helical"/>
</dbReference>
<dbReference type="NCBIfam" id="TIGR00450">
    <property type="entry name" value="mnmE_trmE_thdF"/>
    <property type="match status" value="1"/>
</dbReference>
<dbReference type="Pfam" id="PF01926">
    <property type="entry name" value="MMR_HSR1"/>
    <property type="match status" value="1"/>
</dbReference>
<dbReference type="InterPro" id="IPR027368">
    <property type="entry name" value="MnmE_dom2"/>
</dbReference>
<keyword evidence="2 6" id="KW-0819">tRNA processing</keyword>
<feature type="domain" description="MnmE helical" evidence="10">
    <location>
        <begin position="135"/>
        <end position="489"/>
    </location>
</feature>
<dbReference type="PANTHER" id="PTHR42714:SF2">
    <property type="entry name" value="TRNA MODIFICATION GTPASE GTPBP3, MITOCHONDRIAL"/>
    <property type="match status" value="1"/>
</dbReference>
<dbReference type="InterPro" id="IPR018948">
    <property type="entry name" value="GTP-bd_TrmE_N"/>
</dbReference>
<dbReference type="Pfam" id="PF10396">
    <property type="entry name" value="TrmE_N"/>
    <property type="match status" value="1"/>
</dbReference>
<keyword evidence="6" id="KW-0460">Magnesium</keyword>
<dbReference type="Gene3D" id="3.40.50.300">
    <property type="entry name" value="P-loop containing nucleotide triphosphate hydrolases"/>
    <property type="match status" value="1"/>
</dbReference>
<feature type="binding site" evidence="6">
    <location>
        <position position="242"/>
    </location>
    <ligand>
        <name>Mg(2+)</name>
        <dbReference type="ChEBI" id="CHEBI:18420"/>
    </ligand>
</feature>
<evidence type="ECO:0000256" key="1">
    <source>
        <dbReference type="ARBA" id="ARBA00011043"/>
    </source>
</evidence>
<dbReference type="EMBL" id="CP118868">
    <property type="protein sequence ID" value="WEG35556.1"/>
    <property type="molecule type" value="Genomic_DNA"/>
</dbReference>
<dbReference type="SUPFAM" id="SSF52540">
    <property type="entry name" value="P-loop containing nucleoside triphosphate hydrolases"/>
    <property type="match status" value="1"/>
</dbReference>
<feature type="binding site" evidence="6">
    <location>
        <begin position="282"/>
        <end position="285"/>
    </location>
    <ligand>
        <name>GTP</name>
        <dbReference type="ChEBI" id="CHEBI:37565"/>
    </ligand>
</feature>
<feature type="binding site" evidence="6">
    <location>
        <position position="132"/>
    </location>
    <ligand>
        <name>(6S)-5-formyl-5,6,7,8-tetrahydrofolate</name>
        <dbReference type="ChEBI" id="CHEBI:57457"/>
    </ligand>
</feature>
<proteinExistence type="inferred from homology"/>
<dbReference type="PANTHER" id="PTHR42714">
    <property type="entry name" value="TRNA MODIFICATION GTPASE GTPBP3"/>
    <property type="match status" value="1"/>
</dbReference>
<dbReference type="InterPro" id="IPR027417">
    <property type="entry name" value="P-loop_NTPase"/>
</dbReference>
<dbReference type="NCBIfam" id="TIGR00231">
    <property type="entry name" value="small_GTP"/>
    <property type="match status" value="1"/>
</dbReference>
<dbReference type="CDD" id="cd04164">
    <property type="entry name" value="trmE"/>
    <property type="match status" value="1"/>
</dbReference>
<dbReference type="EC" id="3.6.-.-" evidence="6"/>
<gene>
    <name evidence="6 11" type="primary">mnmE</name>
    <name evidence="6" type="synonym">trmE</name>
    <name evidence="11" type="ORF">PYS61_06475</name>
</gene>
<evidence type="ECO:0000256" key="7">
    <source>
        <dbReference type="RuleBase" id="RU003313"/>
    </source>
</evidence>
<feature type="binding site" evidence="6">
    <location>
        <position position="93"/>
    </location>
    <ligand>
        <name>(6S)-5-formyl-5,6,7,8-tetrahydrofolate</name>
        <dbReference type="ChEBI" id="CHEBI:57457"/>
    </ligand>
</feature>
<organism evidence="11 12">
    <name type="scientific">Amygdalobacter indicium</name>
    <dbReference type="NCBI Taxonomy" id="3029272"/>
    <lineage>
        <taxon>Bacteria</taxon>
        <taxon>Bacillati</taxon>
        <taxon>Bacillota</taxon>
        <taxon>Clostridia</taxon>
        <taxon>Eubacteriales</taxon>
        <taxon>Oscillospiraceae</taxon>
        <taxon>Amygdalobacter</taxon>
    </lineage>
</organism>
<evidence type="ECO:0000259" key="10">
    <source>
        <dbReference type="Pfam" id="PF12631"/>
    </source>
</evidence>
<comment type="cofactor">
    <cofactor evidence="6">
        <name>K(+)</name>
        <dbReference type="ChEBI" id="CHEBI:29103"/>
    </cofactor>
    <text evidence="6">Binds 1 potassium ion per subunit.</text>
</comment>
<evidence type="ECO:0000256" key="4">
    <source>
        <dbReference type="ARBA" id="ARBA00022958"/>
    </source>
</evidence>
<feature type="binding site" evidence="6">
    <location>
        <position position="262"/>
    </location>
    <ligand>
        <name>K(+)</name>
        <dbReference type="ChEBI" id="CHEBI:29103"/>
    </ligand>
</feature>
<dbReference type="InterPro" id="IPR031168">
    <property type="entry name" value="G_TrmE"/>
</dbReference>
<feature type="binding site" evidence="6">
    <location>
        <position position="492"/>
    </location>
    <ligand>
        <name>(6S)-5-formyl-5,6,7,8-tetrahydrofolate</name>
        <dbReference type="ChEBI" id="CHEBI:57457"/>
    </ligand>
</feature>
<keyword evidence="6" id="KW-0479">Metal-binding</keyword>
<feature type="binding site" evidence="6">
    <location>
        <position position="22"/>
    </location>
    <ligand>
        <name>(6S)-5-formyl-5,6,7,8-tetrahydrofolate</name>
        <dbReference type="ChEBI" id="CHEBI:57457"/>
    </ligand>
</feature>
<dbReference type="RefSeq" id="WP_315571673.1">
    <property type="nucleotide sequence ID" value="NZ_CP118868.1"/>
</dbReference>
<name>A0ABY8C4M1_9FIRM</name>
<comment type="subcellular location">
    <subcellularLocation>
        <location evidence="6">Cytoplasm</location>
    </subcellularLocation>
</comment>
<dbReference type="HAMAP" id="MF_00379">
    <property type="entry name" value="GTPase_MnmE"/>
    <property type="match status" value="1"/>
</dbReference>
<feature type="binding site" evidence="6">
    <location>
        <begin position="238"/>
        <end position="243"/>
    </location>
    <ligand>
        <name>GTP</name>
        <dbReference type="ChEBI" id="CHEBI:37565"/>
    </ligand>
</feature>
<evidence type="ECO:0000256" key="3">
    <source>
        <dbReference type="ARBA" id="ARBA00022741"/>
    </source>
</evidence>
<comment type="similarity">
    <text evidence="1 6 7">Belongs to the TRAFAC class TrmE-Era-EngA-EngB-Septin-like GTPase superfamily. TrmE GTPase family.</text>
</comment>
<dbReference type="Proteomes" id="UP001220478">
    <property type="component" value="Chromosome"/>
</dbReference>
<dbReference type="Pfam" id="PF12631">
    <property type="entry name" value="MnmE_helical"/>
    <property type="match status" value="1"/>
</dbReference>
<evidence type="ECO:0000256" key="6">
    <source>
        <dbReference type="HAMAP-Rule" id="MF_00379"/>
    </source>
</evidence>
<feature type="binding site" evidence="6">
    <location>
        <position position="259"/>
    </location>
    <ligand>
        <name>K(+)</name>
        <dbReference type="ChEBI" id="CHEBI:29103"/>
    </ligand>
</feature>
<dbReference type="Gene3D" id="1.20.120.430">
    <property type="entry name" value="tRNA modification GTPase MnmE domain 2"/>
    <property type="match status" value="1"/>
</dbReference>